<dbReference type="RefSeq" id="XP_071934808.1">
    <property type="nucleotide sequence ID" value="XM_072078707.1"/>
</dbReference>
<evidence type="ECO:0000259" key="3">
    <source>
        <dbReference type="PROSITE" id="PS51138"/>
    </source>
</evidence>
<sequence length="268" mass="29936">MRSYRPSTLNAHYKMRFEAMRTKEKSKPERRVHGVAIHDDAGRKDFCDISLRMLKRASPYSSTVLDAYTGTQNVNAVGREGKRQRVDQATFRRKVDAFAYPGVSPIEKCTHNTFYKGVSGYYDLNRAKVNTAVTGSNIAASSEDNDFDCDASSVGSCSASSMRADKFSNFAVAVPFLGTDMLSTDAESYCRSFDEVENLSHCSEESVEVSIHKLELHAYRCTLEALYASGPLSWDKELLLTNLRIMLHISNDEHLTELKNLIPSGSTQ</sequence>
<dbReference type="SMART" id="SM01191">
    <property type="entry name" value="ENT"/>
    <property type="match status" value="1"/>
</dbReference>
<dbReference type="Proteomes" id="UP001652660">
    <property type="component" value="Chromosome 2e"/>
</dbReference>
<evidence type="ECO:0000313" key="5">
    <source>
        <dbReference type="RefSeq" id="XP_071934808.1"/>
    </source>
</evidence>
<dbReference type="InterPro" id="IPR036142">
    <property type="entry name" value="ENT_dom-like_sf"/>
</dbReference>
<gene>
    <name evidence="5 6" type="primary">LOC113730700</name>
</gene>
<dbReference type="InterPro" id="IPR005491">
    <property type="entry name" value="ENT_dom"/>
</dbReference>
<evidence type="ECO:0000256" key="2">
    <source>
        <dbReference type="ARBA" id="ARBA00023242"/>
    </source>
</evidence>
<accession>A0ABM4WSQ7</accession>
<organism evidence="4 5">
    <name type="scientific">Coffea arabica</name>
    <name type="common">Arabian coffee</name>
    <dbReference type="NCBI Taxonomy" id="13443"/>
    <lineage>
        <taxon>Eukaryota</taxon>
        <taxon>Viridiplantae</taxon>
        <taxon>Streptophyta</taxon>
        <taxon>Embryophyta</taxon>
        <taxon>Tracheophyta</taxon>
        <taxon>Spermatophyta</taxon>
        <taxon>Magnoliopsida</taxon>
        <taxon>eudicotyledons</taxon>
        <taxon>Gunneridae</taxon>
        <taxon>Pentapetalae</taxon>
        <taxon>asterids</taxon>
        <taxon>lamiids</taxon>
        <taxon>Gentianales</taxon>
        <taxon>Rubiaceae</taxon>
        <taxon>Ixoroideae</taxon>
        <taxon>Gardenieae complex</taxon>
        <taxon>Bertiereae - Coffeeae clade</taxon>
        <taxon>Coffeeae</taxon>
        <taxon>Coffea</taxon>
    </lineage>
</organism>
<evidence type="ECO:0000313" key="6">
    <source>
        <dbReference type="RefSeq" id="XP_071934809.1"/>
    </source>
</evidence>
<dbReference type="GeneID" id="113730700"/>
<dbReference type="SUPFAM" id="SSF158639">
    <property type="entry name" value="ENT-like"/>
    <property type="match status" value="1"/>
</dbReference>
<feature type="domain" description="ENT" evidence="3">
    <location>
        <begin position="207"/>
        <end position="268"/>
    </location>
</feature>
<keyword evidence="4" id="KW-1185">Reference proteome</keyword>
<dbReference type="PANTHER" id="PTHR33432:SF33">
    <property type="entry name" value="OS03G0796400 PROTEIN"/>
    <property type="match status" value="1"/>
</dbReference>
<protein>
    <submittedName>
        <fullName evidence="5 6">Uncharacterized protein isoform X1</fullName>
    </submittedName>
</protein>
<proteinExistence type="predicted"/>
<dbReference type="RefSeq" id="XP_071934809.1">
    <property type="nucleotide sequence ID" value="XM_072078708.1"/>
</dbReference>
<dbReference type="Gene3D" id="1.10.1240.40">
    <property type="entry name" value="ENT domain"/>
    <property type="match status" value="1"/>
</dbReference>
<keyword evidence="2" id="KW-0539">Nucleus</keyword>
<dbReference type="PANTHER" id="PTHR33432">
    <property type="entry name" value="PROTEIN EMSY-LIKE 4"/>
    <property type="match status" value="1"/>
</dbReference>
<evidence type="ECO:0000256" key="1">
    <source>
        <dbReference type="ARBA" id="ARBA00004123"/>
    </source>
</evidence>
<reference evidence="5 6" key="1">
    <citation type="submission" date="2025-05" db="UniProtKB">
        <authorList>
            <consortium name="RefSeq"/>
        </authorList>
    </citation>
    <scope>IDENTIFICATION</scope>
    <source>
        <tissue evidence="5 6">Leaves</tissue>
    </source>
</reference>
<dbReference type="InterPro" id="IPR033485">
    <property type="entry name" value="EMSY-LIKE_plant"/>
</dbReference>
<evidence type="ECO:0000313" key="4">
    <source>
        <dbReference type="Proteomes" id="UP001652660"/>
    </source>
</evidence>
<name>A0ABM4WSQ7_COFAR</name>
<dbReference type="PROSITE" id="PS51138">
    <property type="entry name" value="ENT"/>
    <property type="match status" value="1"/>
</dbReference>
<comment type="subcellular location">
    <subcellularLocation>
        <location evidence="1">Nucleus</location>
    </subcellularLocation>
</comment>
<dbReference type="Pfam" id="PF03735">
    <property type="entry name" value="ENT"/>
    <property type="match status" value="1"/>
</dbReference>